<evidence type="ECO:0000259" key="1">
    <source>
        <dbReference type="PROSITE" id="PS51186"/>
    </source>
</evidence>
<keyword evidence="2" id="KW-1185">Reference proteome</keyword>
<sequence>MSEPPSDVAISFLDPPTEEQWSQIKGVVDQVEWALSHWNYFLILSRLPYAKAVVAVDDQGKCVGSIVFIQPPSPHVSYVGLYNVYENYRGHGIGQRMWKLMKEHTDESRVLAIDSGDMTDKYRAVDFPVPGPTWQKMSGPVAQLNAALQQAIQGQDGRFKIVDPNTVMEEVIKFENKIMHIENPEFVQQFFRVANGKAIVAEDGSVIALGATLPALLQEKQIRIGPLFAENFNCMLVLLNALMRDVKQPEFLIMAPSETEKGRMLIDFLTEKAHSNLESPLIRSYDRPYECPTEWNKVFAMPYHIASPMW</sequence>
<dbReference type="AlphaFoldDB" id="A0A914XLA8"/>
<dbReference type="WBParaSite" id="PSAMB.scaffold899size38983.g9657.t1">
    <property type="protein sequence ID" value="PSAMB.scaffold899size38983.g9657.t1"/>
    <property type="gene ID" value="PSAMB.scaffold899size38983.g9657"/>
</dbReference>
<dbReference type="PANTHER" id="PTHR47237">
    <property type="entry name" value="SLL0310 PROTEIN"/>
    <property type="match status" value="1"/>
</dbReference>
<accession>A0A914XLA8</accession>
<evidence type="ECO:0000313" key="3">
    <source>
        <dbReference type="WBParaSite" id="PSAMB.scaffold899size38983.g9657.t1"/>
    </source>
</evidence>
<organism evidence="2 3">
    <name type="scientific">Plectus sambesii</name>
    <dbReference type="NCBI Taxonomy" id="2011161"/>
    <lineage>
        <taxon>Eukaryota</taxon>
        <taxon>Metazoa</taxon>
        <taxon>Ecdysozoa</taxon>
        <taxon>Nematoda</taxon>
        <taxon>Chromadorea</taxon>
        <taxon>Plectida</taxon>
        <taxon>Plectina</taxon>
        <taxon>Plectoidea</taxon>
        <taxon>Plectidae</taxon>
        <taxon>Plectus</taxon>
    </lineage>
</organism>
<dbReference type="GO" id="GO:0016747">
    <property type="term" value="F:acyltransferase activity, transferring groups other than amino-acyl groups"/>
    <property type="evidence" value="ECO:0007669"/>
    <property type="project" value="InterPro"/>
</dbReference>
<dbReference type="InterPro" id="IPR000182">
    <property type="entry name" value="GNAT_dom"/>
</dbReference>
<evidence type="ECO:0000313" key="2">
    <source>
        <dbReference type="Proteomes" id="UP000887566"/>
    </source>
</evidence>
<dbReference type="Proteomes" id="UP000887566">
    <property type="component" value="Unplaced"/>
</dbReference>
<dbReference type="InterPro" id="IPR052729">
    <property type="entry name" value="Acyl/Acetyltrans_Enzymes"/>
</dbReference>
<feature type="domain" description="N-acetyltransferase" evidence="1">
    <location>
        <begin position="11"/>
        <end position="173"/>
    </location>
</feature>
<dbReference type="CDD" id="cd04301">
    <property type="entry name" value="NAT_SF"/>
    <property type="match status" value="1"/>
</dbReference>
<dbReference type="Gene3D" id="3.40.630.30">
    <property type="match status" value="1"/>
</dbReference>
<dbReference type="PANTHER" id="PTHR47237:SF1">
    <property type="entry name" value="SLL0310 PROTEIN"/>
    <property type="match status" value="1"/>
</dbReference>
<reference evidence="3" key="1">
    <citation type="submission" date="2022-11" db="UniProtKB">
        <authorList>
            <consortium name="WormBaseParasite"/>
        </authorList>
    </citation>
    <scope>IDENTIFICATION</scope>
</reference>
<dbReference type="PROSITE" id="PS51186">
    <property type="entry name" value="GNAT"/>
    <property type="match status" value="1"/>
</dbReference>
<dbReference type="SUPFAM" id="SSF55729">
    <property type="entry name" value="Acyl-CoA N-acyltransferases (Nat)"/>
    <property type="match status" value="1"/>
</dbReference>
<protein>
    <submittedName>
        <fullName evidence="3">N-acetyltransferase domain-containing protein</fullName>
    </submittedName>
</protein>
<proteinExistence type="predicted"/>
<dbReference type="Gene3D" id="3.40.630.90">
    <property type="match status" value="1"/>
</dbReference>
<dbReference type="Pfam" id="PF00583">
    <property type="entry name" value="Acetyltransf_1"/>
    <property type="match status" value="1"/>
</dbReference>
<name>A0A914XLA8_9BILA</name>
<dbReference type="InterPro" id="IPR016181">
    <property type="entry name" value="Acyl_CoA_acyltransferase"/>
</dbReference>